<keyword evidence="2" id="KW-1185">Reference proteome</keyword>
<proteinExistence type="predicted"/>
<gene>
    <name evidence="1" type="ORF">DPMN_032352</name>
</gene>
<organism evidence="1 2">
    <name type="scientific">Dreissena polymorpha</name>
    <name type="common">Zebra mussel</name>
    <name type="synonym">Mytilus polymorpha</name>
    <dbReference type="NCBI Taxonomy" id="45954"/>
    <lineage>
        <taxon>Eukaryota</taxon>
        <taxon>Metazoa</taxon>
        <taxon>Spiralia</taxon>
        <taxon>Lophotrochozoa</taxon>
        <taxon>Mollusca</taxon>
        <taxon>Bivalvia</taxon>
        <taxon>Autobranchia</taxon>
        <taxon>Heteroconchia</taxon>
        <taxon>Euheterodonta</taxon>
        <taxon>Imparidentia</taxon>
        <taxon>Neoheterodontei</taxon>
        <taxon>Myida</taxon>
        <taxon>Dreissenoidea</taxon>
        <taxon>Dreissenidae</taxon>
        <taxon>Dreissena</taxon>
    </lineage>
</organism>
<reference evidence="1" key="2">
    <citation type="submission" date="2020-11" db="EMBL/GenBank/DDBJ databases">
        <authorList>
            <person name="McCartney M.A."/>
            <person name="Auch B."/>
            <person name="Kono T."/>
            <person name="Mallez S."/>
            <person name="Becker A."/>
            <person name="Gohl D.M."/>
            <person name="Silverstein K.A.T."/>
            <person name="Koren S."/>
            <person name="Bechman K.B."/>
            <person name="Herman A."/>
            <person name="Abrahante J.E."/>
            <person name="Garbe J."/>
        </authorList>
    </citation>
    <scope>NUCLEOTIDE SEQUENCE</scope>
    <source>
        <strain evidence="1">Duluth1</strain>
        <tissue evidence="1">Whole animal</tissue>
    </source>
</reference>
<dbReference type="EMBL" id="JAIWYP010000002">
    <property type="protein sequence ID" value="KAH3869191.1"/>
    <property type="molecule type" value="Genomic_DNA"/>
</dbReference>
<evidence type="ECO:0000313" key="1">
    <source>
        <dbReference type="EMBL" id="KAH3869191.1"/>
    </source>
</evidence>
<protein>
    <submittedName>
        <fullName evidence="1">Uncharacterized protein</fullName>
    </submittedName>
</protein>
<reference evidence="1" key="1">
    <citation type="journal article" date="2019" name="bioRxiv">
        <title>The Genome of the Zebra Mussel, Dreissena polymorpha: A Resource for Invasive Species Research.</title>
        <authorList>
            <person name="McCartney M.A."/>
            <person name="Auch B."/>
            <person name="Kono T."/>
            <person name="Mallez S."/>
            <person name="Zhang Y."/>
            <person name="Obille A."/>
            <person name="Becker A."/>
            <person name="Abrahante J.E."/>
            <person name="Garbe J."/>
            <person name="Badalamenti J.P."/>
            <person name="Herman A."/>
            <person name="Mangelson H."/>
            <person name="Liachko I."/>
            <person name="Sullivan S."/>
            <person name="Sone E.D."/>
            <person name="Koren S."/>
            <person name="Silverstein K.A.T."/>
            <person name="Beckman K.B."/>
            <person name="Gohl D.M."/>
        </authorList>
    </citation>
    <scope>NUCLEOTIDE SEQUENCE</scope>
    <source>
        <strain evidence="1">Duluth1</strain>
        <tissue evidence="1">Whole animal</tissue>
    </source>
</reference>
<sequence length="60" mass="6853">MFQTYSLVLCSMIDVRNAAQYSETPLLQACILGSVQAEASRSRKGLRLRGTNRTCTWWRN</sequence>
<dbReference type="Proteomes" id="UP000828390">
    <property type="component" value="Unassembled WGS sequence"/>
</dbReference>
<evidence type="ECO:0000313" key="2">
    <source>
        <dbReference type="Proteomes" id="UP000828390"/>
    </source>
</evidence>
<dbReference type="AlphaFoldDB" id="A0A9D4RHW1"/>
<comment type="caution">
    <text evidence="1">The sequence shown here is derived from an EMBL/GenBank/DDBJ whole genome shotgun (WGS) entry which is preliminary data.</text>
</comment>
<name>A0A9D4RHW1_DREPO</name>
<accession>A0A9D4RHW1</accession>